<dbReference type="InterPro" id="IPR036812">
    <property type="entry name" value="NAD(P)_OxRdtase_dom_sf"/>
</dbReference>
<organism evidence="2 3">
    <name type="scientific">Sphingobacterium humi</name>
    <dbReference type="NCBI Taxonomy" id="1796905"/>
    <lineage>
        <taxon>Bacteria</taxon>
        <taxon>Pseudomonadati</taxon>
        <taxon>Bacteroidota</taxon>
        <taxon>Sphingobacteriia</taxon>
        <taxon>Sphingobacteriales</taxon>
        <taxon>Sphingobacteriaceae</taxon>
        <taxon>Sphingobacterium</taxon>
    </lineage>
</organism>
<dbReference type="EMBL" id="WSQA01000009">
    <property type="protein sequence ID" value="MVZ62914.1"/>
    <property type="molecule type" value="Genomic_DNA"/>
</dbReference>
<dbReference type="AlphaFoldDB" id="A0A6N8L1F5"/>
<dbReference type="GO" id="GO:0016491">
    <property type="term" value="F:oxidoreductase activity"/>
    <property type="evidence" value="ECO:0007669"/>
    <property type="project" value="InterPro"/>
</dbReference>
<reference evidence="2 3" key="1">
    <citation type="submission" date="2019-12" db="EMBL/GenBank/DDBJ databases">
        <authorList>
            <person name="Dong K."/>
        </authorList>
    </citation>
    <scope>NUCLEOTIDE SEQUENCE [LARGE SCALE GENOMIC DNA]</scope>
    <source>
        <strain evidence="2 3">JCM 31225</strain>
    </source>
</reference>
<dbReference type="InterPro" id="IPR053135">
    <property type="entry name" value="AKR2_Oxidoreductase"/>
</dbReference>
<feature type="domain" description="NADP-dependent oxidoreductase" evidence="1">
    <location>
        <begin position="6"/>
        <end position="270"/>
    </location>
</feature>
<dbReference type="PANTHER" id="PTHR43312">
    <property type="entry name" value="D-THREO-ALDOSE 1-DEHYDROGENASE"/>
    <property type="match status" value="1"/>
</dbReference>
<dbReference type="OrthoDB" id="9773828at2"/>
<dbReference type="CDD" id="cd19097">
    <property type="entry name" value="AKR_unchar"/>
    <property type="match status" value="1"/>
</dbReference>
<dbReference type="Proteomes" id="UP000435036">
    <property type="component" value="Unassembled WGS sequence"/>
</dbReference>
<proteinExistence type="predicted"/>
<evidence type="ECO:0000313" key="3">
    <source>
        <dbReference type="Proteomes" id="UP000435036"/>
    </source>
</evidence>
<accession>A0A6N8L1F5</accession>
<evidence type="ECO:0000313" key="2">
    <source>
        <dbReference type="EMBL" id="MVZ62914.1"/>
    </source>
</evidence>
<dbReference type="InterPro" id="IPR020471">
    <property type="entry name" value="AKR"/>
</dbReference>
<dbReference type="PRINTS" id="PR00069">
    <property type="entry name" value="ALDKETRDTASE"/>
</dbReference>
<gene>
    <name evidence="2" type="ORF">GQF63_12840</name>
</gene>
<dbReference type="Gene3D" id="3.20.20.100">
    <property type="entry name" value="NADP-dependent oxidoreductase domain"/>
    <property type="match status" value="1"/>
</dbReference>
<keyword evidence="3" id="KW-1185">Reference proteome</keyword>
<evidence type="ECO:0000259" key="1">
    <source>
        <dbReference type="Pfam" id="PF00248"/>
    </source>
</evidence>
<protein>
    <submittedName>
        <fullName evidence="2">Aldo/keto reductase</fullName>
    </submittedName>
</protein>
<sequence length="293" mass="33404">MPYGLNMSQASHKMQKDDAIKLLHYALDRGINFFDTARLYGESETIMGEAFAGMRQDVILTSKCKHFRLPDGSLPAASDLKKIMTDSLHESLRELRTDCIDVYMLHYGDLEILELEEVYELFSIFQQEGLIRYPGVSVYEPEETKKALDKDFWKVIQLPFNLMDQKQGEHFHQASAQGVGLVVRSVLMRGLLTDKSFQLHPALKDVQAHLHTYRKLYTDDSQTLASLAMKFAASIPEVSSVLVGFDKVEFVQEALSIFNGDYLNANDLKMAKSMSYPDQSFLNLAQWDKNGWL</sequence>
<name>A0A6N8L1F5_9SPHI</name>
<comment type="caution">
    <text evidence="2">The sequence shown here is derived from an EMBL/GenBank/DDBJ whole genome shotgun (WGS) entry which is preliminary data.</text>
</comment>
<dbReference type="SUPFAM" id="SSF51430">
    <property type="entry name" value="NAD(P)-linked oxidoreductase"/>
    <property type="match status" value="1"/>
</dbReference>
<dbReference type="PANTHER" id="PTHR43312:SF1">
    <property type="entry name" value="NADP-DEPENDENT OXIDOREDUCTASE DOMAIN-CONTAINING PROTEIN"/>
    <property type="match status" value="1"/>
</dbReference>
<dbReference type="InterPro" id="IPR023210">
    <property type="entry name" value="NADP_OxRdtase_dom"/>
</dbReference>
<dbReference type="Pfam" id="PF00248">
    <property type="entry name" value="Aldo_ket_red"/>
    <property type="match status" value="1"/>
</dbReference>